<dbReference type="PANTHER" id="PTHR30069:SF29">
    <property type="entry name" value="HEMOGLOBIN AND HEMOGLOBIN-HAPTOGLOBIN-BINDING PROTEIN 1-RELATED"/>
    <property type="match status" value="1"/>
</dbReference>
<evidence type="ECO:0000313" key="10">
    <source>
        <dbReference type="EMBL" id="TKK67034.1"/>
    </source>
</evidence>
<keyword evidence="5" id="KW-0732">Signal</keyword>
<evidence type="ECO:0000256" key="2">
    <source>
        <dbReference type="ARBA" id="ARBA00022448"/>
    </source>
</evidence>
<dbReference type="Proteomes" id="UP000305848">
    <property type="component" value="Unassembled WGS sequence"/>
</dbReference>
<comment type="subcellular location">
    <subcellularLocation>
        <location evidence="1 8">Cell outer membrane</location>
        <topology evidence="1 8">Multi-pass membrane protein</topology>
    </subcellularLocation>
</comment>
<feature type="domain" description="Outer membrane protein beta-barrel" evidence="9">
    <location>
        <begin position="360"/>
        <end position="710"/>
    </location>
</feature>
<dbReference type="GO" id="GO:0015344">
    <property type="term" value="F:siderophore uptake transmembrane transporter activity"/>
    <property type="evidence" value="ECO:0007669"/>
    <property type="project" value="TreeGrafter"/>
</dbReference>
<comment type="similarity">
    <text evidence="8">Belongs to the TonB-dependent receptor family.</text>
</comment>
<dbReference type="InterPro" id="IPR008969">
    <property type="entry name" value="CarboxyPept-like_regulatory"/>
</dbReference>
<keyword evidence="11" id="KW-1185">Reference proteome</keyword>
<dbReference type="Gene3D" id="2.60.40.1120">
    <property type="entry name" value="Carboxypeptidase-like, regulatory domain"/>
    <property type="match status" value="1"/>
</dbReference>
<evidence type="ECO:0000313" key="11">
    <source>
        <dbReference type="Proteomes" id="UP000305848"/>
    </source>
</evidence>
<evidence type="ECO:0000256" key="7">
    <source>
        <dbReference type="ARBA" id="ARBA00023237"/>
    </source>
</evidence>
<evidence type="ECO:0000259" key="9">
    <source>
        <dbReference type="Pfam" id="PF14905"/>
    </source>
</evidence>
<keyword evidence="3 8" id="KW-1134">Transmembrane beta strand</keyword>
<sequence length="839" mass="92853">MANNGHFFGKVVDAKTNKGLNGATVLLIASRKDSTGKTHDMPVATVLTEPNGDFNLDKLPVRGNFTLHVSNIGYTDFTDKVSFSAGSFDKDLGNIKLEPSETNLAGVTVTTSAKPFFEMGVDRRVFNVDKNIVTTGQTATEVMKQIPSLNVDIDGNVTLRNAAPTIFVDGRPTTLTLDQIPADIIDKVELITNPSAKYDASGGNAGILNIVLKKNKKIGYNGNIRVGADSRGRMNGGFDINARQNKVNFFLSGNVNQRKSSSTTDVLRNNYINGTADNIHQYSDGTMNGSFAFVRGGFDYFIDNRNTLTVSGSYVNGNFNNAENQTIDSVVSDAFTTKSLRDAITKRSFHNTGAQLGYKHNFAKDGHDLTADVNYNYSNSNSDGNYDTRYFAPDGAQKYTPYLQRIGGGGYNRFVTVQSDYENPVTDKIKIEAGVRGAIRNYENENIQEYYDTSVKGYVTLANISSRYKYTDQVYAGYATYSMKLKNFSYQVGLRAESSNYNGTLLGKDSGFKVSYPISLFPSAFLTFRLSDKQDMQANYSRRINRPNFFQLLPFIDNTDPLNLSVGNPALKPEFTNAFEVNYSNAYTKGANLLISVYYKHSDNLITNYIYRGLNPDKTINKADSVYFSTFVNTNSSSTYGLEFTNKILLAKVWDMTANINLFNSKINGSNLTNDVTVERWSWFAKLNNNIKLPAGFSIQLSGNYQSKTVLPASSGSARNEGSGGRGWGPPPMTSAQGYIYPQYSFDAAIRKDWNWKGGSGASITLSINDFARTQRFKTYSESYFSPTEYFSQIATRRRDPQVVRLNINYRFGKFDASLFKRRNAPSGAPAGTEMMGGG</sequence>
<dbReference type="Pfam" id="PF14905">
    <property type="entry name" value="OMP_b-brl_3"/>
    <property type="match status" value="1"/>
</dbReference>
<keyword evidence="10" id="KW-0675">Receptor</keyword>
<dbReference type="PROSITE" id="PS52016">
    <property type="entry name" value="TONB_DEPENDENT_REC_3"/>
    <property type="match status" value="1"/>
</dbReference>
<evidence type="ECO:0000256" key="8">
    <source>
        <dbReference type="PROSITE-ProRule" id="PRU01360"/>
    </source>
</evidence>
<evidence type="ECO:0000256" key="4">
    <source>
        <dbReference type="ARBA" id="ARBA00022692"/>
    </source>
</evidence>
<reference evidence="10 11" key="1">
    <citation type="submission" date="2019-05" db="EMBL/GenBank/DDBJ databases">
        <title>Panacibacter sp. strain 17mud1-8 Genome sequencing and assembly.</title>
        <authorList>
            <person name="Chhetri G."/>
        </authorList>
    </citation>
    <scope>NUCLEOTIDE SEQUENCE [LARGE SCALE GENOMIC DNA]</scope>
    <source>
        <strain evidence="10 11">17mud1-8</strain>
    </source>
</reference>
<proteinExistence type="inferred from homology"/>
<accession>A0A4U3KZ09</accession>
<evidence type="ECO:0000256" key="1">
    <source>
        <dbReference type="ARBA" id="ARBA00004571"/>
    </source>
</evidence>
<dbReference type="PANTHER" id="PTHR30069">
    <property type="entry name" value="TONB-DEPENDENT OUTER MEMBRANE RECEPTOR"/>
    <property type="match status" value="1"/>
</dbReference>
<dbReference type="SUPFAM" id="SSF56935">
    <property type="entry name" value="Porins"/>
    <property type="match status" value="1"/>
</dbReference>
<organism evidence="10 11">
    <name type="scientific">Ilyomonas limi</name>
    <dbReference type="NCBI Taxonomy" id="2575867"/>
    <lineage>
        <taxon>Bacteria</taxon>
        <taxon>Pseudomonadati</taxon>
        <taxon>Bacteroidota</taxon>
        <taxon>Chitinophagia</taxon>
        <taxon>Chitinophagales</taxon>
        <taxon>Chitinophagaceae</taxon>
        <taxon>Ilyomonas</taxon>
    </lineage>
</organism>
<dbReference type="Gene3D" id="2.40.170.20">
    <property type="entry name" value="TonB-dependent receptor, beta-barrel domain"/>
    <property type="match status" value="1"/>
</dbReference>
<evidence type="ECO:0000256" key="3">
    <source>
        <dbReference type="ARBA" id="ARBA00022452"/>
    </source>
</evidence>
<name>A0A4U3KZ09_9BACT</name>
<keyword evidence="4 8" id="KW-0812">Transmembrane</keyword>
<evidence type="ECO:0000256" key="5">
    <source>
        <dbReference type="ARBA" id="ARBA00022729"/>
    </source>
</evidence>
<keyword evidence="2 8" id="KW-0813">Transport</keyword>
<dbReference type="SUPFAM" id="SSF49464">
    <property type="entry name" value="Carboxypeptidase regulatory domain-like"/>
    <property type="match status" value="1"/>
</dbReference>
<dbReference type="OrthoDB" id="905812at2"/>
<gene>
    <name evidence="10" type="ORF">FC093_15920</name>
</gene>
<keyword evidence="6 8" id="KW-0472">Membrane</keyword>
<protein>
    <submittedName>
        <fullName evidence="10">TonB-dependent receptor</fullName>
    </submittedName>
</protein>
<dbReference type="Gene3D" id="2.170.130.10">
    <property type="entry name" value="TonB-dependent receptor, plug domain"/>
    <property type="match status" value="1"/>
</dbReference>
<dbReference type="AlphaFoldDB" id="A0A4U3KZ09"/>
<dbReference type="InterPro" id="IPR041700">
    <property type="entry name" value="OMP_b-brl_3"/>
</dbReference>
<dbReference type="InterPro" id="IPR037066">
    <property type="entry name" value="Plug_dom_sf"/>
</dbReference>
<dbReference type="GO" id="GO:0009279">
    <property type="term" value="C:cell outer membrane"/>
    <property type="evidence" value="ECO:0007669"/>
    <property type="project" value="UniProtKB-SubCell"/>
</dbReference>
<dbReference type="GO" id="GO:0044718">
    <property type="term" value="P:siderophore transmembrane transport"/>
    <property type="evidence" value="ECO:0007669"/>
    <property type="project" value="TreeGrafter"/>
</dbReference>
<dbReference type="EMBL" id="SZQL01000013">
    <property type="protein sequence ID" value="TKK67034.1"/>
    <property type="molecule type" value="Genomic_DNA"/>
</dbReference>
<evidence type="ECO:0000256" key="6">
    <source>
        <dbReference type="ARBA" id="ARBA00023136"/>
    </source>
</evidence>
<comment type="caution">
    <text evidence="10">The sequence shown here is derived from an EMBL/GenBank/DDBJ whole genome shotgun (WGS) entry which is preliminary data.</text>
</comment>
<dbReference type="InterPro" id="IPR039426">
    <property type="entry name" value="TonB-dep_rcpt-like"/>
</dbReference>
<keyword evidence="7 8" id="KW-0998">Cell outer membrane</keyword>
<dbReference type="InterPro" id="IPR036942">
    <property type="entry name" value="Beta-barrel_TonB_sf"/>
</dbReference>
<dbReference type="Pfam" id="PF13620">
    <property type="entry name" value="CarboxypepD_reg"/>
    <property type="match status" value="1"/>
</dbReference>